<accession>A0A1A0H9L6</accession>
<dbReference type="OrthoDB" id="2555434at2759"/>
<keyword evidence="3" id="KW-1185">Reference proteome</keyword>
<dbReference type="Proteomes" id="UP000092555">
    <property type="component" value="Unassembled WGS sequence"/>
</dbReference>
<evidence type="ECO:0000313" key="3">
    <source>
        <dbReference type="Proteomes" id="UP000092555"/>
    </source>
</evidence>
<dbReference type="PANTHER" id="PTHR38646">
    <property type="entry name" value="YALI0F00814P"/>
    <property type="match status" value="1"/>
</dbReference>
<evidence type="ECO:0008006" key="4">
    <source>
        <dbReference type="Google" id="ProtNLM"/>
    </source>
</evidence>
<evidence type="ECO:0000256" key="1">
    <source>
        <dbReference type="SAM" id="Phobius"/>
    </source>
</evidence>
<keyword evidence="1" id="KW-0472">Membrane</keyword>
<gene>
    <name evidence="2" type="ORF">METBIDRAFT_44390</name>
</gene>
<dbReference type="GeneID" id="30030764"/>
<feature type="transmembrane region" description="Helical" evidence="1">
    <location>
        <begin position="54"/>
        <end position="74"/>
    </location>
</feature>
<name>A0A1A0H9L6_9ASCO</name>
<dbReference type="RefSeq" id="XP_018711228.1">
    <property type="nucleotide sequence ID" value="XM_018857788.1"/>
</dbReference>
<dbReference type="AlphaFoldDB" id="A0A1A0H9L6"/>
<organism evidence="2 3">
    <name type="scientific">Metschnikowia bicuspidata var. bicuspidata NRRL YB-4993</name>
    <dbReference type="NCBI Taxonomy" id="869754"/>
    <lineage>
        <taxon>Eukaryota</taxon>
        <taxon>Fungi</taxon>
        <taxon>Dikarya</taxon>
        <taxon>Ascomycota</taxon>
        <taxon>Saccharomycotina</taxon>
        <taxon>Pichiomycetes</taxon>
        <taxon>Metschnikowiaceae</taxon>
        <taxon>Metschnikowia</taxon>
    </lineage>
</organism>
<protein>
    <recommendedName>
        <fullName evidence="4">DUF202 domain-containing protein</fullName>
    </recommendedName>
</protein>
<proteinExistence type="predicted"/>
<comment type="caution">
    <text evidence="2">The sequence shown here is derived from an EMBL/GenBank/DDBJ whole genome shotgun (WGS) entry which is preliminary data.</text>
</comment>
<feature type="transmembrane region" description="Helical" evidence="1">
    <location>
        <begin position="99"/>
        <end position="118"/>
    </location>
</feature>
<reference evidence="2 3" key="1">
    <citation type="submission" date="2016-05" db="EMBL/GenBank/DDBJ databases">
        <title>Comparative genomics of biotechnologically important yeasts.</title>
        <authorList>
            <consortium name="DOE Joint Genome Institute"/>
            <person name="Riley R."/>
            <person name="Haridas S."/>
            <person name="Wolfe K.H."/>
            <person name="Lopes M.R."/>
            <person name="Hittinger C.T."/>
            <person name="Goker M."/>
            <person name="Salamov A."/>
            <person name="Wisecaver J."/>
            <person name="Long T.M."/>
            <person name="Aerts A.L."/>
            <person name="Barry K."/>
            <person name="Choi C."/>
            <person name="Clum A."/>
            <person name="Coughlan A.Y."/>
            <person name="Deshpande S."/>
            <person name="Douglass A.P."/>
            <person name="Hanson S.J."/>
            <person name="Klenk H.-P."/>
            <person name="LaButti K."/>
            <person name="Lapidus A."/>
            <person name="Lindquist E."/>
            <person name="Lipzen A."/>
            <person name="Meier-kolthoff J.P."/>
            <person name="Ohm R.A."/>
            <person name="Otillar R.P."/>
            <person name="Pangilinan J."/>
            <person name="Peng Y."/>
            <person name="Rokas A."/>
            <person name="Rosa C.A."/>
            <person name="Scheuner C."/>
            <person name="Sibirny A.A."/>
            <person name="Slot J.C."/>
            <person name="Stielow J.B."/>
            <person name="Sun H."/>
            <person name="Kurtzman C.P."/>
            <person name="Blackwell M."/>
            <person name="Grigoriev I.V."/>
            <person name="Jeffries T.W."/>
        </authorList>
    </citation>
    <scope>NUCLEOTIDE SEQUENCE [LARGE SCALE GENOMIC DNA]</scope>
    <source>
        <strain evidence="2 3">NRRL YB-4993</strain>
    </source>
</reference>
<evidence type="ECO:0000313" key="2">
    <source>
        <dbReference type="EMBL" id="OBA20706.1"/>
    </source>
</evidence>
<keyword evidence="1" id="KW-0812">Transmembrane</keyword>
<sequence length="120" mass="13684">MSIQRRTSRLDHLASSVRQDVRAHQRTYKGAYTRTAIQCLSFSVMIIKFFSAEFLPIGTVYTAYGFVLYFVGVAKARNVWTYYDGHEDQERFTTAGDSVLLLTLVSLATYVALFVLVLRL</sequence>
<dbReference type="PANTHER" id="PTHR38646:SF1">
    <property type="entry name" value="DUF202 DOMAIN-CONTAINING PROTEIN"/>
    <property type="match status" value="1"/>
</dbReference>
<keyword evidence="1" id="KW-1133">Transmembrane helix</keyword>
<dbReference type="EMBL" id="LXTC01000004">
    <property type="protein sequence ID" value="OBA20706.1"/>
    <property type="molecule type" value="Genomic_DNA"/>
</dbReference>